<proteinExistence type="predicted"/>
<dbReference type="EMBL" id="SNYM01000003">
    <property type="protein sequence ID" value="TDQ49935.1"/>
    <property type="molecule type" value="Genomic_DNA"/>
</dbReference>
<reference evidence="1 2" key="1">
    <citation type="submission" date="2019-03" db="EMBL/GenBank/DDBJ databases">
        <title>Genomic Encyclopedia of Type Strains, Phase IV (KMG-IV): sequencing the most valuable type-strain genomes for metagenomic binning, comparative biology and taxonomic classification.</title>
        <authorList>
            <person name="Goeker M."/>
        </authorList>
    </citation>
    <scope>NUCLEOTIDE SEQUENCE [LARGE SCALE GENOMIC DNA]</scope>
    <source>
        <strain evidence="1 2">DSM 103792</strain>
    </source>
</reference>
<gene>
    <name evidence="1" type="ORF">EV696_103310</name>
</gene>
<keyword evidence="2" id="KW-1185">Reference proteome</keyword>
<dbReference type="AlphaFoldDB" id="A0A4R6UWM2"/>
<sequence>MPNYRRAKAAGATWFFMVNLLERHGNTLLVDEIRLLKDCIARVHRAYPFAIDAWVV</sequence>
<evidence type="ECO:0000313" key="2">
    <source>
        <dbReference type="Proteomes" id="UP000295375"/>
    </source>
</evidence>
<accession>A0A4R6UWM2</accession>
<dbReference type="Proteomes" id="UP000295375">
    <property type="component" value="Unassembled WGS sequence"/>
</dbReference>
<dbReference type="RefSeq" id="WP_157591284.1">
    <property type="nucleotide sequence ID" value="NZ_CP037953.1"/>
</dbReference>
<evidence type="ECO:0000313" key="1">
    <source>
        <dbReference type="EMBL" id="TDQ49935.1"/>
    </source>
</evidence>
<comment type="caution">
    <text evidence="1">The sequence shown here is derived from an EMBL/GenBank/DDBJ whole genome shotgun (WGS) entry which is preliminary data.</text>
</comment>
<protein>
    <submittedName>
        <fullName evidence="1">Uncharacterized protein</fullName>
    </submittedName>
</protein>
<organism evidence="1 2">
    <name type="scientific">Permianibacter aggregans</name>
    <dbReference type="NCBI Taxonomy" id="1510150"/>
    <lineage>
        <taxon>Bacteria</taxon>
        <taxon>Pseudomonadati</taxon>
        <taxon>Pseudomonadota</taxon>
        <taxon>Gammaproteobacteria</taxon>
        <taxon>Pseudomonadales</taxon>
        <taxon>Pseudomonadaceae</taxon>
        <taxon>Permianibacter</taxon>
    </lineage>
</organism>
<name>A0A4R6UWM2_9GAMM</name>